<dbReference type="GO" id="GO:0016740">
    <property type="term" value="F:transferase activity"/>
    <property type="evidence" value="ECO:0007669"/>
    <property type="project" value="UniProtKB-KW"/>
</dbReference>
<dbReference type="Pfam" id="PF00535">
    <property type="entry name" value="Glycos_transf_2"/>
    <property type="match status" value="1"/>
</dbReference>
<dbReference type="InterPro" id="IPR001173">
    <property type="entry name" value="Glyco_trans_2-like"/>
</dbReference>
<name>A0A841T630_9BACL</name>
<accession>A0A841T630</accession>
<dbReference type="Gene3D" id="3.90.550.10">
    <property type="entry name" value="Spore Coat Polysaccharide Biosynthesis Protein SpsA, Chain A"/>
    <property type="match status" value="1"/>
</dbReference>
<keyword evidence="3" id="KW-1185">Reference proteome</keyword>
<dbReference type="InterPro" id="IPR029044">
    <property type="entry name" value="Nucleotide-diphossugar_trans"/>
</dbReference>
<comment type="caution">
    <text evidence="2">The sequence shown here is derived from an EMBL/GenBank/DDBJ whole genome shotgun (WGS) entry which is preliminary data.</text>
</comment>
<feature type="domain" description="Glycosyltransferase 2-like" evidence="1">
    <location>
        <begin position="10"/>
        <end position="168"/>
    </location>
</feature>
<dbReference type="SUPFAM" id="SSF53448">
    <property type="entry name" value="Nucleotide-diphospho-sugar transferases"/>
    <property type="match status" value="1"/>
</dbReference>
<proteinExistence type="predicted"/>
<sequence length="238" mass="26772">MEMDRKKILLIIPAYNEEKNIEKLVSSIRITCSDNVDVLVINDCSKDNTSAVCSSLGVPTVDLPCNLGIGGAVQTGYKYANLHGYDIAIQVDGDGQHKPEFVSELIDPILKSEADLVIGSRFINKRGFQSTVMRRLGIGYFTFLLKLITKKNVTDPTSGFRACNKKVIDLFSKRYPTDYPEPESIMYLIRNGYRIQEVPVIMQERMEGNSSITSLKSVYYMMKVSLAILIDSLRRQIV</sequence>
<organism evidence="2 3">
    <name type="scientific">Cohnella thailandensis</name>
    <dbReference type="NCBI Taxonomy" id="557557"/>
    <lineage>
        <taxon>Bacteria</taxon>
        <taxon>Bacillati</taxon>
        <taxon>Bacillota</taxon>
        <taxon>Bacilli</taxon>
        <taxon>Bacillales</taxon>
        <taxon>Paenibacillaceae</taxon>
        <taxon>Cohnella</taxon>
    </lineage>
</organism>
<evidence type="ECO:0000259" key="1">
    <source>
        <dbReference type="Pfam" id="PF00535"/>
    </source>
</evidence>
<evidence type="ECO:0000313" key="3">
    <source>
        <dbReference type="Proteomes" id="UP000535838"/>
    </source>
</evidence>
<dbReference type="PANTHER" id="PTHR48090:SF7">
    <property type="entry name" value="RFBJ PROTEIN"/>
    <property type="match status" value="1"/>
</dbReference>
<dbReference type="AlphaFoldDB" id="A0A841T630"/>
<dbReference type="PANTHER" id="PTHR48090">
    <property type="entry name" value="UNDECAPRENYL-PHOSPHATE 4-DEOXY-4-FORMAMIDO-L-ARABINOSE TRANSFERASE-RELATED"/>
    <property type="match status" value="1"/>
</dbReference>
<keyword evidence="2" id="KW-0808">Transferase</keyword>
<dbReference type="InterPro" id="IPR050256">
    <property type="entry name" value="Glycosyltransferase_2"/>
</dbReference>
<protein>
    <submittedName>
        <fullName evidence="2">Glycosyltransferase family 2 protein</fullName>
    </submittedName>
</protein>
<gene>
    <name evidence="2" type="ORF">H7B67_28780</name>
</gene>
<dbReference type="RefSeq" id="WP_185123348.1">
    <property type="nucleotide sequence ID" value="NZ_JACJVQ010000028.1"/>
</dbReference>
<dbReference type="CDD" id="cd04179">
    <property type="entry name" value="DPM_DPG-synthase_like"/>
    <property type="match status" value="1"/>
</dbReference>
<dbReference type="EMBL" id="JACJVQ010000028">
    <property type="protein sequence ID" value="MBB6638145.1"/>
    <property type="molecule type" value="Genomic_DNA"/>
</dbReference>
<dbReference type="Proteomes" id="UP000535838">
    <property type="component" value="Unassembled WGS sequence"/>
</dbReference>
<evidence type="ECO:0000313" key="2">
    <source>
        <dbReference type="EMBL" id="MBB6638145.1"/>
    </source>
</evidence>
<reference evidence="2 3" key="1">
    <citation type="submission" date="2020-08" db="EMBL/GenBank/DDBJ databases">
        <title>Cohnella phylogeny.</title>
        <authorList>
            <person name="Dunlap C."/>
        </authorList>
    </citation>
    <scope>NUCLEOTIDE SEQUENCE [LARGE SCALE GENOMIC DNA]</scope>
    <source>
        <strain evidence="2 3">DSM 25241</strain>
    </source>
</reference>